<feature type="compositionally biased region" description="Low complexity" evidence="5">
    <location>
        <begin position="693"/>
        <end position="704"/>
    </location>
</feature>
<feature type="region of interest" description="Disordered" evidence="5">
    <location>
        <begin position="389"/>
        <end position="445"/>
    </location>
</feature>
<feature type="compositionally biased region" description="Basic and acidic residues" evidence="5">
    <location>
        <begin position="791"/>
        <end position="814"/>
    </location>
</feature>
<dbReference type="EC" id="5.2.1.8" evidence="2"/>
<dbReference type="GO" id="GO:0016018">
    <property type="term" value="F:cyclosporin A binding"/>
    <property type="evidence" value="ECO:0007669"/>
    <property type="project" value="TreeGrafter"/>
</dbReference>
<evidence type="ECO:0000313" key="7">
    <source>
        <dbReference type="EMBL" id="CAD7277533.1"/>
    </source>
</evidence>
<dbReference type="Proteomes" id="UP000678499">
    <property type="component" value="Unassembled WGS sequence"/>
</dbReference>
<feature type="compositionally biased region" description="Basic residues" evidence="5">
    <location>
        <begin position="660"/>
        <end position="691"/>
    </location>
</feature>
<feature type="compositionally biased region" description="Basic and acidic residues" evidence="5">
    <location>
        <begin position="1039"/>
        <end position="1061"/>
    </location>
</feature>
<gene>
    <name evidence="7" type="ORF">NMOB1V02_LOCUS5263</name>
</gene>
<reference evidence="7" key="1">
    <citation type="submission" date="2020-11" db="EMBL/GenBank/DDBJ databases">
        <authorList>
            <person name="Tran Van P."/>
        </authorList>
    </citation>
    <scope>NUCLEOTIDE SEQUENCE</scope>
</reference>
<dbReference type="CDD" id="cd01926">
    <property type="entry name" value="cyclophilin_ABH_like"/>
    <property type="match status" value="1"/>
</dbReference>
<evidence type="ECO:0000256" key="1">
    <source>
        <dbReference type="ARBA" id="ARBA00000971"/>
    </source>
</evidence>
<evidence type="ECO:0000256" key="2">
    <source>
        <dbReference type="ARBA" id="ARBA00013194"/>
    </source>
</evidence>
<feature type="compositionally biased region" description="Low complexity" evidence="5">
    <location>
        <begin position="993"/>
        <end position="1008"/>
    </location>
</feature>
<sequence>MRLFKSANENYDTFVMSDTLLTRKTYDGTVVMLYTLLARKTYSLRTPYVTNSYMLSQLSYREVPESLAGVAAGWAPHRRRDHFRQSHFIPCANLLMVMMARIVKRGRSLKKSSSSVEPPSESVEGSESDHTADESEEESANESSILPSDRSNGGAHDGESGSEEEVMLNVDSDEELQLAFEKGLLKPGLNAFGVQNKKVYVNDENALMSKFDGFKLDLPPLEVLSMTLKPAALAPELAIEEEAHAEKRLKLFEARAAKNLSRGQKPKKDSSLDSDLVHNDFKREIMFYRLAQAAVLKGIPELKVLGAKTKKPTDYFAQMAKTDEHMQRVRHKLLDEEEKAENSAKARRLRELKKFGKQAQVAVLQRRHDDKKQIMEQIKKFRKGQKDALNFLDGSGSMPKPGKKESRERNVSTQKSRKKRVAKDNKYGFGGQKKRSKYNTRDSTDDVGEFGSKSLGKIGKRPKNYFRGEASNIKVTKMTQKPPPRMRCFFDISIGGNAAGRIVFELFNDLCPLTCENFRALCTGEKGIGKISKKPLHYRNAPIHRVVKNFMIQGGDFTNGNGTGGESIYGRMFEDENFEMKHKKPFLLSMANKGPNTNGSQFFITTQATPHLDGVHVVFGHVLDGSKIVSEIESLATDKSNRPTEDVIISNCGELIRVLKKKNASPAPKHKVEKPKKKKRKKESKDRKRRSSGSDSGSDSAPGGSEDEELRRKSRPSKRNNKSKEDRPREPQRHRESRSRSKEDRDRSTKRKDGPPAASPQPPTEDQEPFDKSTLHPLATVSALDAGDIPEVPKNKFLYRTDELPEKVQTEKRRSPPTRRGRESSLSPPPPRRPDRRGRDRDRERERRQPSPERPKRDQFRGFTRSGRRIKGKGVLRYRTPSRSRSRSVTPPHWRNAQRRTISLAQYEKIKEQHKKWEEDRALREEERKKRLEERSLKEEEELRKRLLEKMERRKQEVSSDSGEKPRRRFTENPSSSENRDEESSAIEKVAKNYGGNSSNESSPSGRNGFRDEEAKPDLSKLTAQELVSGRYSDGSDSDTPRQQEQFRDGGRRSASRERLM</sequence>
<comment type="catalytic activity">
    <reaction evidence="1">
        <text>[protein]-peptidylproline (omega=180) = [protein]-peptidylproline (omega=0)</text>
        <dbReference type="Rhea" id="RHEA:16237"/>
        <dbReference type="Rhea" id="RHEA-COMP:10747"/>
        <dbReference type="Rhea" id="RHEA-COMP:10748"/>
        <dbReference type="ChEBI" id="CHEBI:83833"/>
        <dbReference type="ChEBI" id="CHEBI:83834"/>
        <dbReference type="EC" id="5.2.1.8"/>
    </reaction>
</comment>
<dbReference type="PRINTS" id="PR00153">
    <property type="entry name" value="CSAPPISMRASE"/>
</dbReference>
<dbReference type="AlphaFoldDB" id="A0A7R9BNJ6"/>
<feature type="region of interest" description="Disordered" evidence="5">
    <location>
        <begin position="660"/>
        <end position="1061"/>
    </location>
</feature>
<feature type="domain" description="PPIase cyclophilin-type" evidence="6">
    <location>
        <begin position="489"/>
        <end position="654"/>
    </location>
</feature>
<feature type="compositionally biased region" description="Basic and acidic residues" evidence="5">
    <location>
        <begin position="908"/>
        <end position="971"/>
    </location>
</feature>
<evidence type="ECO:0000256" key="3">
    <source>
        <dbReference type="ARBA" id="ARBA00023110"/>
    </source>
</evidence>
<dbReference type="GO" id="GO:0006457">
    <property type="term" value="P:protein folding"/>
    <property type="evidence" value="ECO:0007669"/>
    <property type="project" value="TreeGrafter"/>
</dbReference>
<dbReference type="PROSITE" id="PS50072">
    <property type="entry name" value="CSA_PPIASE_2"/>
    <property type="match status" value="1"/>
</dbReference>
<feature type="compositionally biased region" description="Basic residues" evidence="5">
    <location>
        <begin position="866"/>
        <end position="886"/>
    </location>
</feature>
<dbReference type="GO" id="GO:0005739">
    <property type="term" value="C:mitochondrion"/>
    <property type="evidence" value="ECO:0007669"/>
    <property type="project" value="TreeGrafter"/>
</dbReference>
<keyword evidence="3" id="KW-0697">Rotamase</keyword>
<dbReference type="Pfam" id="PF00160">
    <property type="entry name" value="Pro_isomerase"/>
    <property type="match status" value="1"/>
</dbReference>
<feature type="compositionally biased region" description="Basic residues" evidence="5">
    <location>
        <begin position="712"/>
        <end position="721"/>
    </location>
</feature>
<dbReference type="SUPFAM" id="SSF50891">
    <property type="entry name" value="Cyclophilin-like"/>
    <property type="match status" value="1"/>
</dbReference>
<dbReference type="OrthoDB" id="443772at2759"/>
<evidence type="ECO:0000313" key="8">
    <source>
        <dbReference type="Proteomes" id="UP000678499"/>
    </source>
</evidence>
<evidence type="ECO:0000256" key="5">
    <source>
        <dbReference type="SAM" id="MobiDB-lite"/>
    </source>
</evidence>
<dbReference type="Gene3D" id="2.40.100.10">
    <property type="entry name" value="Cyclophilin-like"/>
    <property type="match status" value="1"/>
</dbReference>
<keyword evidence="8" id="KW-1185">Reference proteome</keyword>
<feature type="compositionally biased region" description="Basic and acidic residues" evidence="5">
    <location>
        <begin position="1009"/>
        <end position="1019"/>
    </location>
</feature>
<dbReference type="InterPro" id="IPR008610">
    <property type="entry name" value="Ebp2"/>
</dbReference>
<feature type="compositionally biased region" description="Basic and acidic residues" evidence="5">
    <location>
        <begin position="837"/>
        <end position="860"/>
    </location>
</feature>
<dbReference type="EMBL" id="OA882970">
    <property type="protein sequence ID" value="CAD7277533.1"/>
    <property type="molecule type" value="Genomic_DNA"/>
</dbReference>
<proteinExistence type="predicted"/>
<dbReference type="EMBL" id="CAJPEX010000933">
    <property type="protein sequence ID" value="CAG0917685.1"/>
    <property type="molecule type" value="Genomic_DNA"/>
</dbReference>
<evidence type="ECO:0000256" key="4">
    <source>
        <dbReference type="ARBA" id="ARBA00023235"/>
    </source>
</evidence>
<feature type="compositionally biased region" description="Low complexity" evidence="5">
    <location>
        <begin position="111"/>
        <end position="125"/>
    </location>
</feature>
<dbReference type="PANTHER" id="PTHR11071">
    <property type="entry name" value="PEPTIDYL-PROLYL CIS-TRANS ISOMERASE"/>
    <property type="match status" value="1"/>
</dbReference>
<dbReference type="FunFam" id="2.40.100.10:FF:000005">
    <property type="entry name" value="Peptidyl-prolyl cis-trans isomerase G"/>
    <property type="match status" value="1"/>
</dbReference>
<feature type="compositionally biased region" description="Basic and acidic residues" evidence="5">
    <location>
        <begin position="722"/>
        <end position="754"/>
    </location>
</feature>
<dbReference type="PANTHER" id="PTHR11071:SF565">
    <property type="entry name" value="MOCA-CYP, ISOFORM A"/>
    <property type="match status" value="1"/>
</dbReference>
<name>A0A7R9BNJ6_9CRUS</name>
<dbReference type="Pfam" id="PF05890">
    <property type="entry name" value="Ebp2"/>
    <property type="match status" value="1"/>
</dbReference>
<dbReference type="InterPro" id="IPR029000">
    <property type="entry name" value="Cyclophilin-like_dom_sf"/>
</dbReference>
<keyword evidence="4" id="KW-0413">Isomerase</keyword>
<feature type="region of interest" description="Disordered" evidence="5">
    <location>
        <begin position="108"/>
        <end position="166"/>
    </location>
</feature>
<accession>A0A7R9BNJ6</accession>
<organism evidence="7">
    <name type="scientific">Notodromas monacha</name>
    <dbReference type="NCBI Taxonomy" id="399045"/>
    <lineage>
        <taxon>Eukaryota</taxon>
        <taxon>Metazoa</taxon>
        <taxon>Ecdysozoa</taxon>
        <taxon>Arthropoda</taxon>
        <taxon>Crustacea</taxon>
        <taxon>Oligostraca</taxon>
        <taxon>Ostracoda</taxon>
        <taxon>Podocopa</taxon>
        <taxon>Podocopida</taxon>
        <taxon>Cypridocopina</taxon>
        <taxon>Cypridoidea</taxon>
        <taxon>Cyprididae</taxon>
        <taxon>Notodromas</taxon>
    </lineage>
</organism>
<dbReference type="GO" id="GO:0003755">
    <property type="term" value="F:peptidyl-prolyl cis-trans isomerase activity"/>
    <property type="evidence" value="ECO:0007669"/>
    <property type="project" value="UniProtKB-KW"/>
</dbReference>
<evidence type="ECO:0000259" key="6">
    <source>
        <dbReference type="PROSITE" id="PS50072"/>
    </source>
</evidence>
<dbReference type="InterPro" id="IPR002130">
    <property type="entry name" value="Cyclophilin-type_PPIase_dom"/>
</dbReference>
<protein>
    <recommendedName>
        <fullName evidence="2">peptidylprolyl isomerase</fullName>
        <ecNumber evidence="2">5.2.1.8</ecNumber>
    </recommendedName>
</protein>